<gene>
    <name evidence="6" type="ORF">D3874_01075</name>
</gene>
<evidence type="ECO:0000256" key="3">
    <source>
        <dbReference type="SAM" id="Phobius"/>
    </source>
</evidence>
<dbReference type="Proteomes" id="UP000284605">
    <property type="component" value="Unassembled WGS sequence"/>
</dbReference>
<keyword evidence="3" id="KW-1133">Transmembrane helix</keyword>
<dbReference type="RefSeq" id="WP_119775533.1">
    <property type="nucleotide sequence ID" value="NZ_QYUK01000008.1"/>
</dbReference>
<name>A0A418WT77_9PROT</name>
<dbReference type="OrthoDB" id="9777219at2"/>
<keyword evidence="3" id="KW-0812">Transmembrane</keyword>
<evidence type="ECO:0000313" key="7">
    <source>
        <dbReference type="Proteomes" id="UP000284605"/>
    </source>
</evidence>
<evidence type="ECO:0000256" key="2">
    <source>
        <dbReference type="SAM" id="MobiDB-lite"/>
    </source>
</evidence>
<sequence length="645" mass="69384">MGATRVRIAGGAALALIAILFLVVNLIAQVGLTGQRVDLTQNRLYTLSDGTRAVLAKLDEPITLRLFYSATLANQFPAFKAFSGRVTDLLDAFKRAGHGNIRIQIIDPAPYTDTEDEAAAAGIQGNETPSGESFYFGVVGTGPIGGREVMPVITPDREPFLEYDLAKMIVSLTAEKKPVLAVISTLPLDVGFGGAMAALRGQSHPFAAYSQLAELYDVRMMASDFVEVGAHVDMLLIVHPPKLNPQQLYAIDQFVLNGGRAVVMVDPNAEVASQMAGQGAPPPQMTSDLEPLLGAWGIKVDTTKVIGDRRLATKVTIPGSRRPVDYVVWLRVPKAQMNHDDVVTADLDQVLVATPGAISAVEGATTTLEPLISTTEDAMAFDPIMLRVTGDPQDLLRGFEPTGKPFTLAARVTGPVKTAFPDGAPKVTEEQSPNPTKEGETPAFGAKERAALKESATPINVVVFADVDIIDDRLWIEEMGQGAQRQVVPRADNGNLIVNAVENLAGSSDLIAIRSRGAASRPFEVIDGLKRDAEQKFLARSQELQAKLQATEARIQELRSARPGGAGGAIVSAETEKALAEARAEVVATRRELRDVQRNLEVDIDNLESRLRFVNIAAMAIVVAIVAFFISLVRLRRRRARRGVV</sequence>
<accession>A0A418WT77</accession>
<dbReference type="Pfam" id="PF09822">
    <property type="entry name" value="ABC_transp_aux"/>
    <property type="match status" value="1"/>
</dbReference>
<feature type="transmembrane region" description="Helical" evidence="3">
    <location>
        <begin position="613"/>
        <end position="633"/>
    </location>
</feature>
<dbReference type="EMBL" id="QYUK01000008">
    <property type="protein sequence ID" value="RJF94461.1"/>
    <property type="molecule type" value="Genomic_DNA"/>
</dbReference>
<evidence type="ECO:0000313" key="6">
    <source>
        <dbReference type="EMBL" id="RJF94461.1"/>
    </source>
</evidence>
<protein>
    <submittedName>
        <fullName evidence="6">ABC transporter</fullName>
    </submittedName>
</protein>
<evidence type="ECO:0000256" key="1">
    <source>
        <dbReference type="SAM" id="Coils"/>
    </source>
</evidence>
<keyword evidence="3" id="KW-0472">Membrane</keyword>
<feature type="region of interest" description="Disordered" evidence="2">
    <location>
        <begin position="419"/>
        <end position="442"/>
    </location>
</feature>
<evidence type="ECO:0000259" key="4">
    <source>
        <dbReference type="Pfam" id="PF09822"/>
    </source>
</evidence>
<dbReference type="InterPro" id="IPR019196">
    <property type="entry name" value="ABC_transp_unknown"/>
</dbReference>
<proteinExistence type="predicted"/>
<dbReference type="AlphaFoldDB" id="A0A418WT77"/>
<comment type="caution">
    <text evidence="6">The sequence shown here is derived from an EMBL/GenBank/DDBJ whole genome shotgun (WGS) entry which is preliminary data.</text>
</comment>
<organism evidence="6 7">
    <name type="scientific">Oleomonas cavernae</name>
    <dbReference type="NCBI Taxonomy" id="2320859"/>
    <lineage>
        <taxon>Bacteria</taxon>
        <taxon>Pseudomonadati</taxon>
        <taxon>Pseudomonadota</taxon>
        <taxon>Alphaproteobacteria</taxon>
        <taxon>Acetobacterales</taxon>
        <taxon>Acetobacteraceae</taxon>
        <taxon>Oleomonas</taxon>
    </lineage>
</organism>
<feature type="domain" description="DUF7088" evidence="5">
    <location>
        <begin position="41"/>
        <end position="139"/>
    </location>
</feature>
<feature type="domain" description="ABC-type uncharacterised transport system" evidence="4">
    <location>
        <begin position="177"/>
        <end position="500"/>
    </location>
</feature>
<dbReference type="Pfam" id="PF23357">
    <property type="entry name" value="DUF7088"/>
    <property type="match status" value="1"/>
</dbReference>
<keyword evidence="1" id="KW-0175">Coiled coil</keyword>
<feature type="coiled-coil region" evidence="1">
    <location>
        <begin position="534"/>
        <end position="617"/>
    </location>
</feature>
<evidence type="ECO:0000259" key="5">
    <source>
        <dbReference type="Pfam" id="PF23357"/>
    </source>
</evidence>
<reference evidence="6 7" key="1">
    <citation type="submission" date="2018-09" db="EMBL/GenBank/DDBJ databases">
        <authorList>
            <person name="Zhu H."/>
        </authorList>
    </citation>
    <scope>NUCLEOTIDE SEQUENCE [LARGE SCALE GENOMIC DNA]</scope>
    <source>
        <strain evidence="6 7">K1W22B-8</strain>
    </source>
</reference>
<keyword evidence="7" id="KW-1185">Reference proteome</keyword>
<dbReference type="InterPro" id="IPR055396">
    <property type="entry name" value="DUF7088"/>
</dbReference>